<proteinExistence type="predicted"/>
<dbReference type="RefSeq" id="XP_018237796.1">
    <property type="nucleotide sequence ID" value="XM_018398713.1"/>
</dbReference>
<organism evidence="1 2">
    <name type="scientific">Fusarium oxysporum f. sp. lycopersici (strain 4287 / CBS 123668 / FGSC 9935 / NRRL 34936)</name>
    <name type="common">Fusarium vascular wilt of tomato</name>
    <dbReference type="NCBI Taxonomy" id="426428"/>
    <lineage>
        <taxon>Eukaryota</taxon>
        <taxon>Fungi</taxon>
        <taxon>Dikarya</taxon>
        <taxon>Ascomycota</taxon>
        <taxon>Pezizomycotina</taxon>
        <taxon>Sordariomycetes</taxon>
        <taxon>Hypocreomycetidae</taxon>
        <taxon>Hypocreales</taxon>
        <taxon>Nectriaceae</taxon>
        <taxon>Fusarium</taxon>
        <taxon>Fusarium oxysporum species complex</taxon>
    </lineage>
</organism>
<evidence type="ECO:0000313" key="2">
    <source>
        <dbReference type="Proteomes" id="UP000009097"/>
    </source>
</evidence>
<dbReference type="VEuPathDB" id="FungiDB:FOXG_18584"/>
<reference evidence="1" key="2">
    <citation type="journal article" date="2010" name="Nature">
        <title>Comparative genomics reveals mobile pathogenicity chromosomes in Fusarium.</title>
        <authorList>
            <person name="Ma L.J."/>
            <person name="van der Does H.C."/>
            <person name="Borkovich K.A."/>
            <person name="Coleman J.J."/>
            <person name="Daboussi M.J."/>
            <person name="Di Pietro A."/>
            <person name="Dufresne M."/>
            <person name="Freitag M."/>
            <person name="Grabherr M."/>
            <person name="Henrissat B."/>
            <person name="Houterman P.M."/>
            <person name="Kang S."/>
            <person name="Shim W.B."/>
            <person name="Woloshuk C."/>
            <person name="Xie X."/>
            <person name="Xu J.R."/>
            <person name="Antoniw J."/>
            <person name="Baker S.E."/>
            <person name="Bluhm B.H."/>
            <person name="Breakspear A."/>
            <person name="Brown D.W."/>
            <person name="Butchko R.A."/>
            <person name="Chapman S."/>
            <person name="Coulson R."/>
            <person name="Coutinho P.M."/>
            <person name="Danchin E.G."/>
            <person name="Diener A."/>
            <person name="Gale L.R."/>
            <person name="Gardiner D.M."/>
            <person name="Goff S."/>
            <person name="Hammond-Kosack K.E."/>
            <person name="Hilburn K."/>
            <person name="Hua-Van A."/>
            <person name="Jonkers W."/>
            <person name="Kazan K."/>
            <person name="Kodira C.D."/>
            <person name="Koehrsen M."/>
            <person name="Kumar L."/>
            <person name="Lee Y.H."/>
            <person name="Li L."/>
            <person name="Manners J.M."/>
            <person name="Miranda-Saavedra D."/>
            <person name="Mukherjee M."/>
            <person name="Park G."/>
            <person name="Park J."/>
            <person name="Park S.Y."/>
            <person name="Proctor R.H."/>
            <person name="Regev A."/>
            <person name="Ruiz-Roldan M.C."/>
            <person name="Sain D."/>
            <person name="Sakthikumar S."/>
            <person name="Sykes S."/>
            <person name="Schwartz D.C."/>
            <person name="Turgeon B.G."/>
            <person name="Wapinski I."/>
            <person name="Yoder O."/>
            <person name="Young S."/>
            <person name="Zeng Q."/>
            <person name="Zhou S."/>
            <person name="Galagan J."/>
            <person name="Cuomo C.A."/>
            <person name="Kistler H.C."/>
            <person name="Rep M."/>
        </authorList>
    </citation>
    <scope>NUCLEOTIDE SEQUENCE [LARGE SCALE GENOMIC DNA]</scope>
    <source>
        <strain evidence="1">4287</strain>
    </source>
</reference>
<sequence>MAPIGTRKQVRFKDQYERPKNKAPLTEMRNPDGITILTKKDEVCRFITGALSRFLKPIEIPPNTHLIEHRPWSAGGIYTIRSVEPILPNTRYDIVARVIIRHEIEWVQVIFSMARGLFDRVSLPPVQWIEVPNMELSLNNGMKVCVQIEDSIHGQLLASYLKKLDLLELQANGTTDSEMESPQ</sequence>
<dbReference type="KEGG" id="fox:FOXG_18584"/>
<dbReference type="OrthoDB" id="5097221at2759"/>
<dbReference type="EMBL" id="DS231698">
    <property type="protein sequence ID" value="KNA99750.1"/>
    <property type="molecule type" value="Genomic_DNA"/>
</dbReference>
<reference evidence="1" key="1">
    <citation type="submission" date="2007-04" db="EMBL/GenBank/DDBJ databases">
        <authorList>
            <consortium name="The Broad Institute Genome Sequencing Platform"/>
            <person name="Birren B."/>
            <person name="Lander E."/>
            <person name="Galagan J."/>
            <person name="Nusbaum C."/>
            <person name="Devon K."/>
            <person name="Ma L.-J."/>
            <person name="Jaffe D."/>
            <person name="Butler J."/>
            <person name="Alvarez P."/>
            <person name="Gnerre S."/>
            <person name="Grabherr M."/>
            <person name="Kleber M."/>
            <person name="Mauceli E."/>
            <person name="Brockman W."/>
            <person name="MacCallum I.A."/>
            <person name="Young S."/>
            <person name="LaButti K."/>
            <person name="DeCaprio D."/>
            <person name="Crawford M."/>
            <person name="Koehrsen M."/>
            <person name="Engels R."/>
            <person name="Montgomery P."/>
            <person name="Pearson M."/>
            <person name="Howarth C."/>
            <person name="Larson L."/>
            <person name="White J."/>
            <person name="O'Leary S."/>
            <person name="Kodira C."/>
            <person name="Zeng Q."/>
            <person name="Yandava C."/>
            <person name="Alvarado L."/>
            <person name="Kistler C."/>
            <person name="Shim W.-B."/>
            <person name="Kang S."/>
            <person name="Woloshuk C."/>
        </authorList>
    </citation>
    <scope>NUCLEOTIDE SEQUENCE</scope>
    <source>
        <strain evidence="1">4287</strain>
    </source>
</reference>
<accession>A0A0J9UNN9</accession>
<dbReference type="AlphaFoldDB" id="A0A0J9UNN9"/>
<gene>
    <name evidence="1" type="ORF">FOXG_18584</name>
</gene>
<name>A0A0J9UNN9_FUSO4</name>
<protein>
    <submittedName>
        <fullName evidence="1">Uncharacterized protein</fullName>
    </submittedName>
</protein>
<dbReference type="GeneID" id="28959290"/>
<evidence type="ECO:0000313" key="1">
    <source>
        <dbReference type="EMBL" id="KNA99750.1"/>
    </source>
</evidence>
<dbReference type="Proteomes" id="UP000009097">
    <property type="component" value="Unassembled WGS sequence"/>
</dbReference>